<protein>
    <recommendedName>
        <fullName evidence="2">FP protein C-terminal domain-containing protein</fullName>
    </recommendedName>
</protein>
<sequence length="224" mass="26308">MPPKTRTDSTASDIDATMKEILQQLKKINNRIEIIEEKVDSIESSLNYHTEQWKEVKEDMDQIKNTIPALKEKMEEHEIEKANKMAEIQGVPHHQDESLKDIVTKVAELNDVHLTPVNIDMVYRNKSKKSIIVKFIQTHICQDFIRSFKAKKNKSLTSKELGYKTASKIYINEYLLYPTRQLFHKVREYKKENNFKFAWTINQKVFLRETEGSKAIHIKSLSDL</sequence>
<proteinExistence type="predicted"/>
<gene>
    <name evidence="3" type="ORF">EB796_015884</name>
</gene>
<reference evidence="3" key="1">
    <citation type="submission" date="2020-06" db="EMBL/GenBank/DDBJ databases">
        <title>Draft genome of Bugula neritina, a colonial animal packing powerful symbionts and potential medicines.</title>
        <authorList>
            <person name="Rayko M."/>
        </authorList>
    </citation>
    <scope>NUCLEOTIDE SEQUENCE [LARGE SCALE GENOMIC DNA]</scope>
    <source>
        <strain evidence="3">Kwan_BN1</strain>
    </source>
</reference>
<dbReference type="OrthoDB" id="7378959at2759"/>
<comment type="caution">
    <text evidence="3">The sequence shown here is derived from an EMBL/GenBank/DDBJ whole genome shotgun (WGS) entry which is preliminary data.</text>
</comment>
<feature type="domain" description="FP protein C-terminal" evidence="2">
    <location>
        <begin position="179"/>
        <end position="224"/>
    </location>
</feature>
<evidence type="ECO:0000313" key="4">
    <source>
        <dbReference type="Proteomes" id="UP000593567"/>
    </source>
</evidence>
<evidence type="ECO:0000259" key="2">
    <source>
        <dbReference type="Pfam" id="PF25298"/>
    </source>
</evidence>
<name>A0A7J7JKB9_BUGNE</name>
<accession>A0A7J7JKB9</accession>
<dbReference type="InterPro" id="IPR057251">
    <property type="entry name" value="FP_C"/>
</dbReference>
<dbReference type="EMBL" id="VXIV02002435">
    <property type="protein sequence ID" value="KAF6025808.1"/>
    <property type="molecule type" value="Genomic_DNA"/>
</dbReference>
<organism evidence="3 4">
    <name type="scientific">Bugula neritina</name>
    <name type="common">Brown bryozoan</name>
    <name type="synonym">Sertularia neritina</name>
    <dbReference type="NCBI Taxonomy" id="10212"/>
    <lineage>
        <taxon>Eukaryota</taxon>
        <taxon>Metazoa</taxon>
        <taxon>Spiralia</taxon>
        <taxon>Lophotrochozoa</taxon>
        <taxon>Bryozoa</taxon>
        <taxon>Gymnolaemata</taxon>
        <taxon>Cheilostomatida</taxon>
        <taxon>Flustrina</taxon>
        <taxon>Buguloidea</taxon>
        <taxon>Bugulidae</taxon>
        <taxon>Bugula</taxon>
    </lineage>
</organism>
<dbReference type="AlphaFoldDB" id="A0A7J7JKB9"/>
<evidence type="ECO:0000256" key="1">
    <source>
        <dbReference type="SAM" id="Coils"/>
    </source>
</evidence>
<dbReference type="Pfam" id="PF25298">
    <property type="entry name" value="Baculo_FP_2nd"/>
    <property type="match status" value="1"/>
</dbReference>
<keyword evidence="1" id="KW-0175">Coiled coil</keyword>
<feature type="coiled-coil region" evidence="1">
    <location>
        <begin position="11"/>
        <end position="87"/>
    </location>
</feature>
<dbReference type="Gene3D" id="1.20.5.300">
    <property type="match status" value="1"/>
</dbReference>
<keyword evidence="4" id="KW-1185">Reference proteome</keyword>
<dbReference type="Proteomes" id="UP000593567">
    <property type="component" value="Unassembled WGS sequence"/>
</dbReference>
<evidence type="ECO:0000313" key="3">
    <source>
        <dbReference type="EMBL" id="KAF6025808.1"/>
    </source>
</evidence>